<gene>
    <name evidence="1" type="ORF">SAMN02746019_00024230</name>
</gene>
<protein>
    <recommendedName>
        <fullName evidence="3">Tetratricopeptide repeat-containing protein</fullName>
    </recommendedName>
</protein>
<proteinExistence type="predicted"/>
<dbReference type="InParanoid" id="A0A212QEM2"/>
<name>A0A212QEM2_9CHLR</name>
<reference evidence="2" key="1">
    <citation type="submission" date="2017-06" db="EMBL/GenBank/DDBJ databases">
        <authorList>
            <person name="Varghese N."/>
            <person name="Submissions S."/>
        </authorList>
    </citation>
    <scope>NUCLEOTIDE SEQUENCE [LARGE SCALE GENOMIC DNA]</scope>
    <source>
        <strain evidence="2">JAD2</strain>
    </source>
</reference>
<evidence type="ECO:0000313" key="1">
    <source>
        <dbReference type="EMBL" id="SNB57706.1"/>
    </source>
</evidence>
<sequence>SELGRREEALMATQEAVELYCQLAVQYPQAFLPDLASSLTNLG</sequence>
<accession>A0A212QEM2</accession>
<evidence type="ECO:0008006" key="3">
    <source>
        <dbReference type="Google" id="ProtNLM"/>
    </source>
</evidence>
<feature type="non-terminal residue" evidence="1">
    <location>
        <position position="43"/>
    </location>
</feature>
<dbReference type="EMBL" id="FYEK01000004">
    <property type="protein sequence ID" value="SNB57706.1"/>
    <property type="molecule type" value="Genomic_DNA"/>
</dbReference>
<dbReference type="Proteomes" id="UP000197025">
    <property type="component" value="Unassembled WGS sequence"/>
</dbReference>
<dbReference type="AlphaFoldDB" id="A0A212QEM2"/>
<organism evidence="1 2">
    <name type="scientific">Thermoflexus hugenholtzii JAD2</name>
    <dbReference type="NCBI Taxonomy" id="877466"/>
    <lineage>
        <taxon>Bacteria</taxon>
        <taxon>Bacillati</taxon>
        <taxon>Chloroflexota</taxon>
        <taxon>Thermoflexia</taxon>
        <taxon>Thermoflexales</taxon>
        <taxon>Thermoflexaceae</taxon>
        <taxon>Thermoflexus</taxon>
    </lineage>
</organism>
<feature type="non-terminal residue" evidence="1">
    <location>
        <position position="1"/>
    </location>
</feature>
<keyword evidence="2" id="KW-1185">Reference proteome</keyword>
<evidence type="ECO:0000313" key="2">
    <source>
        <dbReference type="Proteomes" id="UP000197025"/>
    </source>
</evidence>